<dbReference type="STRING" id="74969.FAD_1761"/>
<evidence type="ECO:0000313" key="5">
    <source>
        <dbReference type="EMBL" id="ARD85600.1"/>
    </source>
</evidence>
<dbReference type="GO" id="GO:0005524">
    <property type="term" value="F:ATP binding"/>
    <property type="evidence" value="ECO:0007669"/>
    <property type="project" value="UniProtKB-KW"/>
</dbReference>
<dbReference type="Gene3D" id="1.20.1200.10">
    <property type="entry name" value="Cobalamin adenosyltransferase-like"/>
    <property type="match status" value="1"/>
</dbReference>
<reference evidence="5 7" key="1">
    <citation type="submission" date="2011-10" db="EMBL/GenBank/DDBJ databases">
        <title>Metabolic and evolutionary patterns in the extreme acidophile Ferroplasma acidiphilum.</title>
        <authorList>
            <person name="Golyshina O.V."/>
            <person name="Kozyavkin S.A."/>
            <person name="Tatusov R.L."/>
            <person name="Slesarev A.I."/>
            <person name="Golyshin P.N."/>
        </authorList>
    </citation>
    <scope>NUCLEOTIDE SEQUENCE [LARGE SCALE GENOMIC DNA]</scope>
    <source>
        <strain evidence="5">Berkeley</strain>
        <strain evidence="7">Y</strain>
    </source>
</reference>
<evidence type="ECO:0000256" key="3">
    <source>
        <dbReference type="ARBA" id="ARBA00022840"/>
    </source>
</evidence>
<dbReference type="AlphaFoldDB" id="A0A1V0N623"/>
<dbReference type="GO" id="GO:0008817">
    <property type="term" value="F:corrinoid adenosyltransferase activity"/>
    <property type="evidence" value="ECO:0007669"/>
    <property type="project" value="UniProtKB-EC"/>
</dbReference>
<keyword evidence="3" id="KW-0067">ATP-binding</keyword>
<dbReference type="Proteomes" id="UP000192050">
    <property type="component" value="Chromosome"/>
</dbReference>
<dbReference type="NCBIfam" id="TIGR00636">
    <property type="entry name" value="PduO_Nterm"/>
    <property type="match status" value="1"/>
</dbReference>
<evidence type="ECO:0000313" key="8">
    <source>
        <dbReference type="Proteomes" id="UP000546917"/>
    </source>
</evidence>
<keyword evidence="2" id="KW-0547">Nucleotide-binding</keyword>
<organism evidence="5 7">
    <name type="scientific">Ferroplasma acidiphilum</name>
    <dbReference type="NCBI Taxonomy" id="74969"/>
    <lineage>
        <taxon>Archaea</taxon>
        <taxon>Methanobacteriati</taxon>
        <taxon>Thermoplasmatota</taxon>
        <taxon>Thermoplasmata</taxon>
        <taxon>Thermoplasmatales</taxon>
        <taxon>Ferroplasmaceae</taxon>
        <taxon>Ferroplasma</taxon>
    </lineage>
</organism>
<evidence type="ECO:0000256" key="2">
    <source>
        <dbReference type="ARBA" id="ARBA00022741"/>
    </source>
</evidence>
<evidence type="ECO:0000313" key="7">
    <source>
        <dbReference type="Proteomes" id="UP000192050"/>
    </source>
</evidence>
<dbReference type="Proteomes" id="UP000546917">
    <property type="component" value="Unassembled WGS sequence"/>
</dbReference>
<proteinExistence type="predicted"/>
<dbReference type="PANTHER" id="PTHR12213">
    <property type="entry name" value="CORRINOID ADENOSYLTRANSFERASE"/>
    <property type="match status" value="1"/>
</dbReference>
<dbReference type="GeneID" id="84218384"/>
<sequence>MFTRRGDQGETDNGLRVRIGKDSPMVDFQGTLDELNSFIGNALINTKWDDIRNDLIKIQNDVFVLGEDLTAESQHRTIKEEDVKWLEQRATEYRKEIGKIKLFVIPDGSQEAVSLHIARTVARRAERLSVFVSKEMSVNKYILIYLNRLSSVLFMQALASNKRLGITERIWDIKRES</sequence>
<dbReference type="EC" id="2.5.1.17" evidence="6"/>
<dbReference type="Pfam" id="PF01923">
    <property type="entry name" value="Cob_adeno_trans"/>
    <property type="match status" value="1"/>
</dbReference>
<dbReference type="EMBL" id="JABGBP010000320">
    <property type="protein sequence ID" value="NOL60880.1"/>
    <property type="molecule type" value="Genomic_DNA"/>
</dbReference>
<dbReference type="KEGG" id="fai:FAD_1761"/>
<reference evidence="6 8" key="2">
    <citation type="submission" date="2020-05" db="EMBL/GenBank/DDBJ databases">
        <authorList>
            <person name="Zhang R."/>
        </authorList>
    </citation>
    <scope>NUCLEOTIDE SEQUENCE [LARGE SCALE GENOMIC DNA]</scope>
    <source>
        <strain evidence="6 8">DSM 28986</strain>
    </source>
</reference>
<dbReference type="RefSeq" id="WP_081143074.1">
    <property type="nucleotide sequence ID" value="NZ_CP015363.1"/>
</dbReference>
<dbReference type="OrthoDB" id="4665at2157"/>
<dbReference type="InterPro" id="IPR016030">
    <property type="entry name" value="CblAdoTrfase-like"/>
</dbReference>
<dbReference type="InterPro" id="IPR036451">
    <property type="entry name" value="CblAdoTrfase-like_sf"/>
</dbReference>
<dbReference type="EMBL" id="CP015363">
    <property type="protein sequence ID" value="ARD85600.1"/>
    <property type="molecule type" value="Genomic_DNA"/>
</dbReference>
<accession>A0A1V0N623</accession>
<evidence type="ECO:0000256" key="1">
    <source>
        <dbReference type="ARBA" id="ARBA00022679"/>
    </source>
</evidence>
<dbReference type="PANTHER" id="PTHR12213:SF0">
    <property type="entry name" value="CORRINOID ADENOSYLTRANSFERASE MMAB"/>
    <property type="match status" value="1"/>
</dbReference>
<feature type="domain" description="Cobalamin adenosyltransferase-like" evidence="4">
    <location>
        <begin position="2"/>
        <end position="158"/>
    </location>
</feature>
<dbReference type="SUPFAM" id="SSF89028">
    <property type="entry name" value="Cobalamin adenosyltransferase-like"/>
    <property type="match status" value="1"/>
</dbReference>
<name>A0A1V0N623_9ARCH</name>
<dbReference type="InterPro" id="IPR029499">
    <property type="entry name" value="PduO-typ"/>
</dbReference>
<keyword evidence="7" id="KW-1185">Reference proteome</keyword>
<evidence type="ECO:0000313" key="6">
    <source>
        <dbReference type="EMBL" id="NOL60880.1"/>
    </source>
</evidence>
<evidence type="ECO:0000259" key="4">
    <source>
        <dbReference type="Pfam" id="PF01923"/>
    </source>
</evidence>
<keyword evidence="1 6" id="KW-0808">Transferase</keyword>
<gene>
    <name evidence="5" type="ORF">FAD_1761</name>
    <name evidence="6" type="ORF">HLB00_08590</name>
</gene>
<protein>
    <submittedName>
        <fullName evidence="6">Cob(I)yrinic acid a,c-diamide adenosyltransferase</fullName>
        <ecNumber evidence="6">2.5.1.17</ecNumber>
    </submittedName>
</protein>